<comment type="caution">
    <text evidence="1">The sequence shown here is derived from an EMBL/GenBank/DDBJ whole genome shotgun (WGS) entry which is preliminary data.</text>
</comment>
<organism evidence="1 2">
    <name type="scientific">Leptospira noguchii</name>
    <dbReference type="NCBI Taxonomy" id="28182"/>
    <lineage>
        <taxon>Bacteria</taxon>
        <taxon>Pseudomonadati</taxon>
        <taxon>Spirochaetota</taxon>
        <taxon>Spirochaetia</taxon>
        <taxon>Leptospirales</taxon>
        <taxon>Leptospiraceae</taxon>
        <taxon>Leptospira</taxon>
    </lineage>
</organism>
<dbReference type="EMBL" id="AKWD02000053">
    <property type="protein sequence ID" value="EMO53075.1"/>
    <property type="molecule type" value="Genomic_DNA"/>
</dbReference>
<gene>
    <name evidence="1" type="ORF">LEP1GSC172_2757</name>
</gene>
<protein>
    <submittedName>
        <fullName evidence="1">Uncharacterized protein</fullName>
    </submittedName>
</protein>
<dbReference type="AlphaFoldDB" id="M6V874"/>
<reference evidence="1 2" key="1">
    <citation type="submission" date="2013-01" db="EMBL/GenBank/DDBJ databases">
        <authorList>
            <person name="Harkins D.M."/>
            <person name="Durkin A.S."/>
            <person name="Brinkac L.M."/>
            <person name="Haft D.H."/>
            <person name="Selengut J.D."/>
            <person name="Sanka R."/>
            <person name="DePew J."/>
            <person name="Purushe J."/>
            <person name="Matthias M.A."/>
            <person name="Vinetz J.M."/>
            <person name="Sutton G.G."/>
            <person name="Nierman W.C."/>
            <person name="Fouts D.E."/>
        </authorList>
    </citation>
    <scope>NUCLEOTIDE SEQUENCE [LARGE SCALE GENOMIC DNA]</scope>
    <source>
        <strain evidence="1 2">HAI1536</strain>
    </source>
</reference>
<proteinExistence type="predicted"/>
<sequence length="43" mass="5338">MERYALFLDGKIFGFKKNRKEKKIVEILTSFFQEFYFQYSSYP</sequence>
<evidence type="ECO:0000313" key="1">
    <source>
        <dbReference type="EMBL" id="EMO53075.1"/>
    </source>
</evidence>
<accession>M6V874</accession>
<name>M6V874_9LEPT</name>
<dbReference type="Proteomes" id="UP000012112">
    <property type="component" value="Unassembled WGS sequence"/>
</dbReference>
<evidence type="ECO:0000313" key="2">
    <source>
        <dbReference type="Proteomes" id="UP000012112"/>
    </source>
</evidence>